<gene>
    <name evidence="3" type="primary">LOC106815210</name>
</gene>
<dbReference type="Proteomes" id="UP000695022">
    <property type="component" value="Unplaced"/>
</dbReference>
<keyword evidence="2" id="KW-1185">Reference proteome</keyword>
<evidence type="ECO:0000313" key="3">
    <source>
        <dbReference type="RefSeq" id="XP_014675123.1"/>
    </source>
</evidence>
<feature type="compositionally biased region" description="Polar residues" evidence="1">
    <location>
        <begin position="67"/>
        <end position="78"/>
    </location>
</feature>
<organism evidence="2 3">
    <name type="scientific">Priapulus caudatus</name>
    <name type="common">Priapulid worm</name>
    <dbReference type="NCBI Taxonomy" id="37621"/>
    <lineage>
        <taxon>Eukaryota</taxon>
        <taxon>Metazoa</taxon>
        <taxon>Ecdysozoa</taxon>
        <taxon>Scalidophora</taxon>
        <taxon>Priapulida</taxon>
        <taxon>Priapulimorpha</taxon>
        <taxon>Priapulimorphida</taxon>
        <taxon>Priapulidae</taxon>
        <taxon>Priapulus</taxon>
    </lineage>
</organism>
<dbReference type="GeneID" id="106815210"/>
<sequence length="152" mass="17130">MVYFPLYFYQVIAYFLSSHRPIVYQQEQYLGGCVDHQHTGRGRTATRGPSCSTMALRRQYGGKRSDSVNSSSAGTGAPSTIPHLRSSKCNLKKSSREKSNFFPAAGVSTMVQQTRSVKLRAEERELALSICKQFMHGRWSTACRDHVDISRF</sequence>
<reference evidence="3" key="1">
    <citation type="submission" date="2025-08" db="UniProtKB">
        <authorList>
            <consortium name="RefSeq"/>
        </authorList>
    </citation>
    <scope>IDENTIFICATION</scope>
</reference>
<dbReference type="RefSeq" id="XP_014675123.1">
    <property type="nucleotide sequence ID" value="XM_014819637.1"/>
</dbReference>
<evidence type="ECO:0000313" key="2">
    <source>
        <dbReference type="Proteomes" id="UP000695022"/>
    </source>
</evidence>
<feature type="region of interest" description="Disordered" evidence="1">
    <location>
        <begin position="61"/>
        <end position="86"/>
    </location>
</feature>
<evidence type="ECO:0000256" key="1">
    <source>
        <dbReference type="SAM" id="MobiDB-lite"/>
    </source>
</evidence>
<feature type="non-terminal residue" evidence="3">
    <location>
        <position position="152"/>
    </location>
</feature>
<protein>
    <submittedName>
        <fullName evidence="3">Uncharacterized protein LOC106815210</fullName>
    </submittedName>
</protein>
<name>A0ABM1ESF2_PRICU</name>
<accession>A0ABM1ESF2</accession>
<proteinExistence type="predicted"/>